<keyword evidence="1" id="KW-0378">Hydrolase</keyword>
<dbReference type="InterPro" id="IPR049730">
    <property type="entry name" value="SNF2/RAD54-like_C"/>
</dbReference>
<dbReference type="GO" id="GO:0015616">
    <property type="term" value="F:DNA translocase activity"/>
    <property type="evidence" value="ECO:0007669"/>
    <property type="project" value="TreeGrafter"/>
</dbReference>
<dbReference type="Gene3D" id="3.40.50.10810">
    <property type="entry name" value="Tandem AAA-ATPase domain"/>
    <property type="match status" value="1"/>
</dbReference>
<dbReference type="RefSeq" id="WP_114437131.1">
    <property type="nucleotide sequence ID" value="NZ_QPIZ01000012.1"/>
</dbReference>
<dbReference type="InterPro" id="IPR001650">
    <property type="entry name" value="Helicase_C-like"/>
</dbReference>
<sequence>MDSFIVVFTNRLNIGLAATAYHAKFHENSPIELLEHVTPEHIQKNGSAYNDDEKEIVALLNTISDKELFKKFSREDSLRNFKNNIPPKLLSERIRPHIEEKMYQLVLMLSQSKTEAYFKQSGYSNLYSTDKLKIPSTPCKPVFRVDIEGDEMHYGLRFKQGGENFTFHNKEVEIICNDPAVLKSGQRIFFFSNFDSGKLKPFREKEYIHLKGARVIDTYMEKFISNVVELFDVQGSGFDIQNIEDRPSTELHLEKNLALQSVLRFRFTYGHRTVSPNRKTSVFVDLLKENGRYIFRRFPRDFETEENVFALLEKNGLIVSEDFSFMHPADKQNNTPAGPENLIEWVRDHKELLDQNNIKPVLQFDEKAFNIAPAKLTFESGTEDPDWFDLKSVVEIPPFRIPFVKFRKNILNNDQHFKLPDGTIFIIPREWFTRYTDLFNFGQTDKENLKLPKTYYHLLEELKNEKIAGIATPELPQISEYETMPLPDGLKAQLRPYQIEGFQWMEFLKKNNFGGILADDMGLGKTLQTITLLLNTYQSNKNQSIADPAGQMSLFDSHIDGFNQSGLPPSLIVMPTSLVHNWDNEIKKFAPSLKIYIYTGSNRARSKELWKILRHYHVVITTYGILRNDVEYFTQMPWKYLILDESQNIKNPSSKGYEAVSQIKASHYLALTGTPIENSLTDLWAQMNIVNHGILKSLGFFKKYYETPITKNGDEEKEAHLQKIINPYLLRRTKEMVAKDLPPIMEQVVYCDMSSEQKKIYDREKSGIRNNLLQSFDSMRQNEQAIMALQALTRLRQLANHPAMTDPDYQGSSGKFDQIIESLENIISEHHHVLIFSSFVKDLELLEAELKNRKIEYAKLTGSTQKRDKVIDRFNKDDNVKVFLISLKAGGVGLNLTKADYVFMLNPWWNPAAEAQAINRAHRIGQTRNVFVYRFISTETIEEKIALLQEKKNKLAAAFVNTTNPLSQMSADEIKELFN</sequence>
<evidence type="ECO:0000313" key="5">
    <source>
        <dbReference type="Proteomes" id="UP000252733"/>
    </source>
</evidence>
<protein>
    <submittedName>
        <fullName evidence="4">Helicase-like protein</fullName>
    </submittedName>
</protein>
<dbReference type="CDD" id="cd18793">
    <property type="entry name" value="SF2_C_SNF"/>
    <property type="match status" value="1"/>
</dbReference>
<reference evidence="4 5" key="1">
    <citation type="submission" date="2018-07" db="EMBL/GenBank/DDBJ databases">
        <title>Freshwater and sediment microbial communities from various areas in North America, analyzing microbe dynamics in response to fracking.</title>
        <authorList>
            <person name="Lamendella R."/>
        </authorList>
    </citation>
    <scope>NUCLEOTIDE SEQUENCE [LARGE SCALE GENOMIC DNA]</scope>
    <source>
        <strain evidence="4 5">160A</strain>
    </source>
</reference>
<dbReference type="Pfam" id="PF00176">
    <property type="entry name" value="SNF2-rel_dom"/>
    <property type="match status" value="1"/>
</dbReference>
<dbReference type="InterPro" id="IPR038718">
    <property type="entry name" value="SNF2-like_sf"/>
</dbReference>
<gene>
    <name evidence="4" type="ORF">DFO77_112113</name>
</gene>
<dbReference type="PANTHER" id="PTHR45629:SF7">
    <property type="entry name" value="DNA EXCISION REPAIR PROTEIN ERCC-6-RELATED"/>
    <property type="match status" value="1"/>
</dbReference>
<evidence type="ECO:0000259" key="2">
    <source>
        <dbReference type="PROSITE" id="PS51192"/>
    </source>
</evidence>
<keyword evidence="5" id="KW-1185">Reference proteome</keyword>
<dbReference type="InterPro" id="IPR027417">
    <property type="entry name" value="P-loop_NTPase"/>
</dbReference>
<feature type="domain" description="Helicase C-terminal" evidence="3">
    <location>
        <begin position="815"/>
        <end position="974"/>
    </location>
</feature>
<dbReference type="GO" id="GO:0004386">
    <property type="term" value="F:helicase activity"/>
    <property type="evidence" value="ECO:0007669"/>
    <property type="project" value="UniProtKB-KW"/>
</dbReference>
<accession>A0A368UYS3</accession>
<dbReference type="CDD" id="cd18012">
    <property type="entry name" value="DEXQc_arch_SWI2_SNF2"/>
    <property type="match status" value="1"/>
</dbReference>
<keyword evidence="4" id="KW-0547">Nucleotide-binding</keyword>
<dbReference type="Gene3D" id="3.40.50.300">
    <property type="entry name" value="P-loop containing nucleotide triphosphate hydrolases"/>
    <property type="match status" value="1"/>
</dbReference>
<dbReference type="SUPFAM" id="SSF52540">
    <property type="entry name" value="P-loop containing nucleoside triphosphate hydrolases"/>
    <property type="match status" value="2"/>
</dbReference>
<name>A0A368UYS3_9BACT</name>
<dbReference type="EMBL" id="QPIZ01000012">
    <property type="protein sequence ID" value="RCW33949.1"/>
    <property type="molecule type" value="Genomic_DNA"/>
</dbReference>
<dbReference type="InterPro" id="IPR050496">
    <property type="entry name" value="SNF2_RAD54_helicase_repair"/>
</dbReference>
<dbReference type="Pfam" id="PF00271">
    <property type="entry name" value="Helicase_C"/>
    <property type="match status" value="1"/>
</dbReference>
<feature type="domain" description="Helicase ATP-binding" evidence="2">
    <location>
        <begin position="506"/>
        <end position="693"/>
    </location>
</feature>
<proteinExistence type="predicted"/>
<dbReference type="PROSITE" id="PS51192">
    <property type="entry name" value="HELICASE_ATP_BIND_1"/>
    <property type="match status" value="1"/>
</dbReference>
<dbReference type="GO" id="GO:0005524">
    <property type="term" value="F:ATP binding"/>
    <property type="evidence" value="ECO:0007669"/>
    <property type="project" value="InterPro"/>
</dbReference>
<dbReference type="InterPro" id="IPR014001">
    <property type="entry name" value="Helicase_ATP-bd"/>
</dbReference>
<dbReference type="PANTHER" id="PTHR45629">
    <property type="entry name" value="SNF2/RAD54 FAMILY MEMBER"/>
    <property type="match status" value="1"/>
</dbReference>
<dbReference type="SMART" id="SM00487">
    <property type="entry name" value="DEXDc"/>
    <property type="match status" value="1"/>
</dbReference>
<dbReference type="InterPro" id="IPR000330">
    <property type="entry name" value="SNF2_N"/>
</dbReference>
<comment type="caution">
    <text evidence="4">The sequence shown here is derived from an EMBL/GenBank/DDBJ whole genome shotgun (WGS) entry which is preliminary data.</text>
</comment>
<dbReference type="AlphaFoldDB" id="A0A368UYS3"/>
<evidence type="ECO:0000313" key="4">
    <source>
        <dbReference type="EMBL" id="RCW33949.1"/>
    </source>
</evidence>
<dbReference type="Proteomes" id="UP000252733">
    <property type="component" value="Unassembled WGS sequence"/>
</dbReference>
<dbReference type="GO" id="GO:0016787">
    <property type="term" value="F:hydrolase activity"/>
    <property type="evidence" value="ECO:0007669"/>
    <property type="project" value="UniProtKB-KW"/>
</dbReference>
<organism evidence="4 5">
    <name type="scientific">Marinilabilia salmonicolor</name>
    <dbReference type="NCBI Taxonomy" id="989"/>
    <lineage>
        <taxon>Bacteria</taxon>
        <taxon>Pseudomonadati</taxon>
        <taxon>Bacteroidota</taxon>
        <taxon>Bacteroidia</taxon>
        <taxon>Marinilabiliales</taxon>
        <taxon>Marinilabiliaceae</taxon>
        <taxon>Marinilabilia</taxon>
    </lineage>
</organism>
<dbReference type="PROSITE" id="PS51194">
    <property type="entry name" value="HELICASE_CTER"/>
    <property type="match status" value="1"/>
</dbReference>
<evidence type="ECO:0000256" key="1">
    <source>
        <dbReference type="ARBA" id="ARBA00022801"/>
    </source>
</evidence>
<dbReference type="SMART" id="SM00490">
    <property type="entry name" value="HELICc"/>
    <property type="match status" value="1"/>
</dbReference>
<keyword evidence="4" id="KW-0347">Helicase</keyword>
<keyword evidence="4" id="KW-0067">ATP-binding</keyword>
<evidence type="ECO:0000259" key="3">
    <source>
        <dbReference type="PROSITE" id="PS51194"/>
    </source>
</evidence>